<dbReference type="OrthoDB" id="6712920at2"/>
<evidence type="ECO:0000313" key="2">
    <source>
        <dbReference type="EMBL" id="MEX3527479.1"/>
    </source>
</evidence>
<evidence type="ECO:0000313" key="3">
    <source>
        <dbReference type="EMBL" id="NMF10182.1"/>
    </source>
</evidence>
<dbReference type="AlphaFoldDB" id="A0A0M2XS65"/>
<evidence type="ECO:0000313" key="6">
    <source>
        <dbReference type="Proteomes" id="UP000235363"/>
    </source>
</evidence>
<sequence length="55" mass="5885">MSGIAIVMMALFILIIWGGFILAVINLTRHPDDTSGELADAPHAANEVLAAHEEQ</sequence>
<dbReference type="KEGG" id="cxe:FOB82_01775"/>
<feature type="transmembrane region" description="Helical" evidence="1">
    <location>
        <begin position="6"/>
        <end position="25"/>
    </location>
</feature>
<dbReference type="STRING" id="1725.WU86_00775"/>
<keyword evidence="1" id="KW-0472">Membrane</keyword>
<evidence type="ECO:0000256" key="1">
    <source>
        <dbReference type="SAM" id="Phobius"/>
    </source>
</evidence>
<dbReference type="Proteomes" id="UP000426857">
    <property type="component" value="Chromosome"/>
</dbReference>
<dbReference type="InterPro" id="IPR031596">
    <property type="entry name" value="MaAIMP_sms"/>
</dbReference>
<dbReference type="GeneID" id="95322152"/>
<dbReference type="Pfam" id="PF16951">
    <property type="entry name" value="MaAIMP_sms"/>
    <property type="match status" value="1"/>
</dbReference>
<dbReference type="NCBIfam" id="NF033493">
    <property type="entry name" value="MetS_like_NSS"/>
    <property type="match status" value="1"/>
</dbReference>
<dbReference type="Proteomes" id="UP000589552">
    <property type="component" value="Unassembled WGS sequence"/>
</dbReference>
<reference evidence="2 9" key="4">
    <citation type="journal article" date="2024" name="Fungal Genet. Biol.">
        <title>The porcine skin microbiome exhibits broad fungal antagonism.</title>
        <authorList>
            <person name="De La Cruz K.F."/>
            <person name="Townsend E.C."/>
            <person name="Alex Cheong J.Z."/>
            <person name="Salamzade R."/>
            <person name="Liu A."/>
            <person name="Sandstrom S."/>
            <person name="Davila E."/>
            <person name="Huang L."/>
            <person name="Xu K.H."/>
            <person name="Wu S.Y."/>
            <person name="Meudt J.J."/>
            <person name="Shanmuganayagam D."/>
            <person name="Gibson A.L.F."/>
            <person name="Kalan L.R."/>
        </authorList>
    </citation>
    <scope>NUCLEOTIDE SEQUENCE [LARGE SCALE GENOMIC DNA]</scope>
    <source>
        <strain evidence="2 9">LK2569</strain>
    </source>
</reference>
<reference evidence="2" key="5">
    <citation type="submission" date="2024-01" db="EMBL/GenBank/DDBJ databases">
        <authorList>
            <person name="De La Cruz K.F."/>
            <person name="Townsend E.C."/>
            <person name="Salamzade R."/>
            <person name="Kalan L.R."/>
        </authorList>
    </citation>
    <scope>NUCLEOTIDE SEQUENCE</scope>
    <source>
        <strain evidence="2">LK2569</strain>
    </source>
</reference>
<dbReference type="EMBL" id="PNHF01000042">
    <property type="protein sequence ID" value="PMC61148.1"/>
    <property type="molecule type" value="Genomic_DNA"/>
</dbReference>
<dbReference type="EMBL" id="CP046322">
    <property type="protein sequence ID" value="QGS33864.1"/>
    <property type="molecule type" value="Genomic_DNA"/>
</dbReference>
<keyword evidence="1" id="KW-1133">Transmembrane helix</keyword>
<accession>A0A0M2XS65</accession>
<dbReference type="EMBL" id="JABAGA010000008">
    <property type="protein sequence ID" value="NMF10182.1"/>
    <property type="molecule type" value="Genomic_DNA"/>
</dbReference>
<keyword evidence="1" id="KW-0812">Transmembrane</keyword>
<reference evidence="4 6" key="1">
    <citation type="submission" date="2017-09" db="EMBL/GenBank/DDBJ databases">
        <title>Bacterial strain isolated from the female urinary microbiota.</title>
        <authorList>
            <person name="Thomas-White K."/>
            <person name="Kumar N."/>
            <person name="Forster S."/>
            <person name="Putonti C."/>
            <person name="Lawley T."/>
            <person name="Wolfe A.J."/>
        </authorList>
    </citation>
    <scope>NUCLEOTIDE SEQUENCE [LARGE SCALE GENOMIC DNA]</scope>
    <source>
        <strain evidence="4 6">UMB0908</strain>
    </source>
</reference>
<name>A0A0M2XS65_9CORY</name>
<evidence type="ECO:0000313" key="4">
    <source>
        <dbReference type="EMBL" id="PMC61148.1"/>
    </source>
</evidence>
<dbReference type="EMBL" id="JAYWMA010000001">
    <property type="protein sequence ID" value="MEX3527479.1"/>
    <property type="molecule type" value="Genomic_DNA"/>
</dbReference>
<evidence type="ECO:0000313" key="7">
    <source>
        <dbReference type="Proteomes" id="UP000426857"/>
    </source>
</evidence>
<keyword evidence="9" id="KW-1185">Reference proteome</keyword>
<dbReference type="NCBIfam" id="NF033494">
    <property type="entry name" value="NSS_import_MetS"/>
    <property type="match status" value="1"/>
</dbReference>
<gene>
    <name evidence="2" type="primary">metS</name>
    <name evidence="4" type="ORF">CJ204_12575</name>
    <name evidence="5" type="ORF">FOB82_01775</name>
    <name evidence="3" type="ORF">HF852_11350</name>
    <name evidence="2" type="ORF">VVR64_00115</name>
</gene>
<proteinExistence type="predicted"/>
<evidence type="ECO:0000313" key="8">
    <source>
        <dbReference type="Proteomes" id="UP000589552"/>
    </source>
</evidence>
<protein>
    <submittedName>
        <fullName evidence="2">Methionine/alanine import NSS transporter subunit MetS</fullName>
    </submittedName>
    <submittedName>
        <fullName evidence="4">Putative methionine/alanine importer small subunit</fullName>
    </submittedName>
</protein>
<dbReference type="Proteomes" id="UP000235363">
    <property type="component" value="Unassembled WGS sequence"/>
</dbReference>
<organism evidence="4 6">
    <name type="scientific">Corynebacterium xerosis</name>
    <dbReference type="NCBI Taxonomy" id="1725"/>
    <lineage>
        <taxon>Bacteria</taxon>
        <taxon>Bacillati</taxon>
        <taxon>Actinomycetota</taxon>
        <taxon>Actinomycetes</taxon>
        <taxon>Mycobacteriales</taxon>
        <taxon>Corynebacteriaceae</taxon>
        <taxon>Corynebacterium</taxon>
    </lineage>
</organism>
<dbReference type="RefSeq" id="WP_046649509.1">
    <property type="nucleotide sequence ID" value="NZ_CP032788.1"/>
</dbReference>
<reference evidence="3 8" key="3">
    <citation type="submission" date="2020-04" db="EMBL/GenBank/DDBJ databases">
        <authorList>
            <person name="Hitch T.C.A."/>
            <person name="Wylensek D."/>
            <person name="Clavel T."/>
        </authorList>
    </citation>
    <scope>NUCLEOTIDE SEQUENCE [LARGE SCALE GENOMIC DNA]</scope>
    <source>
        <strain evidence="3 8">BL-383-APC-2I</strain>
    </source>
</reference>
<evidence type="ECO:0000313" key="5">
    <source>
        <dbReference type="EMBL" id="QGS33864.1"/>
    </source>
</evidence>
<evidence type="ECO:0000313" key="9">
    <source>
        <dbReference type="Proteomes" id="UP001558353"/>
    </source>
</evidence>
<reference evidence="5 7" key="2">
    <citation type="submission" date="2019-11" db="EMBL/GenBank/DDBJ databases">
        <title>FDA dAtabase for Regulatory Grade micrObial Sequences (FDA-ARGOS): Supporting development and validation of Infectious Disease Dx tests.</title>
        <authorList>
            <person name="Kerrigan L."/>
            <person name="Long C."/>
            <person name="Tallon L."/>
            <person name="Sadzewicz L."/>
            <person name="Vavikolanu K."/>
            <person name="Mehta A."/>
            <person name="Aluvathingal J."/>
            <person name="Nadendla S."/>
            <person name="Yan Y."/>
            <person name="Sichtig H."/>
        </authorList>
    </citation>
    <scope>NUCLEOTIDE SEQUENCE [LARGE SCALE GENOMIC DNA]</scope>
    <source>
        <strain evidence="5 7">FDAARGOS_674</strain>
    </source>
</reference>
<dbReference type="Proteomes" id="UP001558353">
    <property type="component" value="Unassembled WGS sequence"/>
</dbReference>